<protein>
    <recommendedName>
        <fullName evidence="1">MINDY deubiquitinase domain-containing protein</fullName>
    </recommendedName>
</protein>
<dbReference type="PANTHER" id="PTHR18063:SF6">
    <property type="entry name" value="UBIQUITIN CARBOXYL-TERMINAL HYDROLASE"/>
    <property type="match status" value="1"/>
</dbReference>
<keyword evidence="3" id="KW-1185">Reference proteome</keyword>
<comment type="caution">
    <text evidence="2">The sequence shown here is derived from an EMBL/GenBank/DDBJ whole genome shotgun (WGS) entry which is preliminary data.</text>
</comment>
<dbReference type="GO" id="GO:1990380">
    <property type="term" value="F:K48-linked deubiquitinase activity"/>
    <property type="evidence" value="ECO:0007669"/>
    <property type="project" value="InterPro"/>
</dbReference>
<dbReference type="InterPro" id="IPR007518">
    <property type="entry name" value="MINDY"/>
</dbReference>
<evidence type="ECO:0000313" key="2">
    <source>
        <dbReference type="EMBL" id="MCL7029741.1"/>
    </source>
</evidence>
<name>A0AA41S6Y6_PAPNU</name>
<dbReference type="GO" id="GO:0016807">
    <property type="term" value="F:cysteine-type carboxypeptidase activity"/>
    <property type="evidence" value="ECO:0007669"/>
    <property type="project" value="TreeGrafter"/>
</dbReference>
<proteinExistence type="predicted"/>
<dbReference type="PANTHER" id="PTHR18063">
    <property type="entry name" value="NF-E2 INDUCIBLE PROTEIN"/>
    <property type="match status" value="1"/>
</dbReference>
<dbReference type="GO" id="GO:0071108">
    <property type="term" value="P:protein K48-linked deubiquitination"/>
    <property type="evidence" value="ECO:0007669"/>
    <property type="project" value="TreeGrafter"/>
</dbReference>
<dbReference type="InterPro" id="IPR033979">
    <property type="entry name" value="MINDY_domain"/>
</dbReference>
<sequence>MASNQGTTVESEPDDNEIFETKLVEYNGYQVRIVTQGKNNGPCPLIAVCNVLLLKNKFVLDGLTVSADILLTHVAEQLFLSASSGDRDQDINQAIDALPRFRTGIDVNFRFNKIDGFLDTPELAVFRLLEIPLYHGWIVDPQDSDTAKAFGSKPYNTVINEVADFRAKTGLEEKNILQEDCGDNQKGKGDVEEEEALLRALSRTRSPLSPHESVVPGTTISHASVYSDDHGLIMNTGSGVFLSQDSSAFNSCYTGRLSVDNEPIETNPSVSESAESVISNNLVATINEVRPFQIQSQGLLTIDDSRMTIDEKLGPVYESEVVVAKQVEGDRENDCDMDLSPFIIRAKGLLMYNFLQNNPNQLTIYGLSALRKGLKRGELCVFFRNNHFSTMLKHMNELYLLDTDQDYISQPDFVWAKLNEANGVTGEFNIFASRLTTGQQVKPGSLDDLFDGAEDYYNDSDSEGSIPSPPVKL</sequence>
<feature type="domain" description="MINDY deubiquitinase" evidence="1">
    <location>
        <begin position="18"/>
        <end position="425"/>
    </location>
</feature>
<dbReference type="GO" id="GO:0004843">
    <property type="term" value="F:cysteine-type deubiquitinase activity"/>
    <property type="evidence" value="ECO:0007669"/>
    <property type="project" value="InterPro"/>
</dbReference>
<dbReference type="GO" id="GO:0071944">
    <property type="term" value="C:cell periphery"/>
    <property type="evidence" value="ECO:0007669"/>
    <property type="project" value="TreeGrafter"/>
</dbReference>
<dbReference type="EMBL" id="JAJJMA010093678">
    <property type="protein sequence ID" value="MCL7029741.1"/>
    <property type="molecule type" value="Genomic_DNA"/>
</dbReference>
<evidence type="ECO:0000259" key="1">
    <source>
        <dbReference type="Pfam" id="PF04424"/>
    </source>
</evidence>
<reference evidence="2" key="1">
    <citation type="submission" date="2022-03" db="EMBL/GenBank/DDBJ databases">
        <title>A functionally conserved STORR gene fusion in Papaver species that diverged 16.8 million years ago.</title>
        <authorList>
            <person name="Catania T."/>
        </authorList>
    </citation>
    <scope>NUCLEOTIDE SEQUENCE</scope>
    <source>
        <strain evidence="2">S-191538</strain>
    </source>
</reference>
<accession>A0AA41S6Y6</accession>
<dbReference type="Proteomes" id="UP001177140">
    <property type="component" value="Unassembled WGS sequence"/>
</dbReference>
<dbReference type="Pfam" id="PF04424">
    <property type="entry name" value="MINDY_DUB"/>
    <property type="match status" value="1"/>
</dbReference>
<dbReference type="AlphaFoldDB" id="A0AA41S6Y6"/>
<organism evidence="2 3">
    <name type="scientific">Papaver nudicaule</name>
    <name type="common">Iceland poppy</name>
    <dbReference type="NCBI Taxonomy" id="74823"/>
    <lineage>
        <taxon>Eukaryota</taxon>
        <taxon>Viridiplantae</taxon>
        <taxon>Streptophyta</taxon>
        <taxon>Embryophyta</taxon>
        <taxon>Tracheophyta</taxon>
        <taxon>Spermatophyta</taxon>
        <taxon>Magnoliopsida</taxon>
        <taxon>Ranunculales</taxon>
        <taxon>Papaveraceae</taxon>
        <taxon>Papaveroideae</taxon>
        <taxon>Papaver</taxon>
    </lineage>
</organism>
<dbReference type="GO" id="GO:0005829">
    <property type="term" value="C:cytosol"/>
    <property type="evidence" value="ECO:0007669"/>
    <property type="project" value="TreeGrafter"/>
</dbReference>
<gene>
    <name evidence="2" type="ORF">MKW94_028986</name>
</gene>
<evidence type="ECO:0000313" key="3">
    <source>
        <dbReference type="Proteomes" id="UP001177140"/>
    </source>
</evidence>